<evidence type="ECO:0000256" key="1">
    <source>
        <dbReference type="ARBA" id="ARBA00022676"/>
    </source>
</evidence>
<feature type="compositionally biased region" description="Low complexity" evidence="3">
    <location>
        <begin position="391"/>
        <end position="400"/>
    </location>
</feature>
<keyword evidence="1" id="KW-0328">Glycosyltransferase</keyword>
<sequence length="764" mass="82874">MAATLSIAMVGTRGVPARYGGFETAVEEVGSRLAARGHRVRVYTRTGNTEDVVREHLGMEVVTAGALRSRSLETLSHTAVSVAHLVAHRTDAAFVFNAANAPFLPLLRAARIPVATHVDGLEWRRAKWGPTGRRYYRAAETTAVRCSDAIIADARGIQDYYAREYGVPSSLIAYGAPLLDDDRGARVAELGLEPEGYHLVVARFEPENHVQEIVEGYARSAATKPLVVVGSAPYSAEYTDRIDRLAQGDARVRLLGAVWDQELLDDLYASAFTYVHGHSVGGTNPSLLRAIGAGAPVVAFDVDFNREVVRDPGLYFRGPHDLAGILEDAERDELGTLERGRANRKRAEDYSWDDVADGYERLAHDLAARRTPGPWRTARRRTAAGDRQDAPRPAAAADDPSLGDPALGDPPRRVLFDAYWWERGPFSNRAVQRALIHHWHERFPQDELVLAVRGGEVAVPSDLPPGARTIGTRLYPHAVSNAVELGRLARTVHADVVVAHNYTPVGRVPTVTFVHDVMFRDHPEWFSRTERAYFAPMIPLLRAADAVATSSRTEADRIEGRSGRPVTPVGLGVPRTLTDAVPRPPAGIDPGLPFALCVGRLNVRKNLEAVLRAVPLSARLGPGSPLLVVGGAEHSGVAPDLPPGTDALLASGAVRLLGAIDDAELAWLYSRAAVTAFLSRDEGFGLPVLEATHFGSPLVLADTPVFRELADGLARFVPLDAPSRDVAAALDAAWGTTPDAALRERLLARYEWDRVVERLRGLVP</sequence>
<evidence type="ECO:0000259" key="6">
    <source>
        <dbReference type="Pfam" id="PF13579"/>
    </source>
</evidence>
<dbReference type="InterPro" id="IPR001296">
    <property type="entry name" value="Glyco_trans_1"/>
</dbReference>
<organism evidence="7 8">
    <name type="scientific">Cellulosimicrobium funkei</name>
    <dbReference type="NCBI Taxonomy" id="264251"/>
    <lineage>
        <taxon>Bacteria</taxon>
        <taxon>Bacillati</taxon>
        <taxon>Actinomycetota</taxon>
        <taxon>Actinomycetes</taxon>
        <taxon>Micrococcales</taxon>
        <taxon>Promicromonosporaceae</taxon>
        <taxon>Cellulosimicrobium</taxon>
    </lineage>
</organism>
<evidence type="ECO:0000259" key="4">
    <source>
        <dbReference type="Pfam" id="PF00534"/>
    </source>
</evidence>
<reference evidence="7 8" key="1">
    <citation type="submission" date="2019-03" db="EMBL/GenBank/DDBJ databases">
        <title>Cellulosimicrobium funkei JCM14302 Assembly.</title>
        <authorList>
            <person name="Dou T."/>
        </authorList>
    </citation>
    <scope>NUCLEOTIDE SEQUENCE [LARGE SCALE GENOMIC DNA]</scope>
    <source>
        <strain evidence="7 8">JCM 14302</strain>
    </source>
</reference>
<evidence type="ECO:0000313" key="8">
    <source>
        <dbReference type="Proteomes" id="UP000298003"/>
    </source>
</evidence>
<dbReference type="Pfam" id="PF13579">
    <property type="entry name" value="Glyco_trans_4_4"/>
    <property type="match status" value="1"/>
</dbReference>
<feature type="domain" description="Glycosyltransferase subfamily 4-like N-terminal" evidence="5">
    <location>
        <begin position="463"/>
        <end position="565"/>
    </location>
</feature>
<comment type="caution">
    <text evidence="7">The sequence shown here is derived from an EMBL/GenBank/DDBJ whole genome shotgun (WGS) entry which is preliminary data.</text>
</comment>
<accession>A0A4Y8R0N3</accession>
<dbReference type="GO" id="GO:0009103">
    <property type="term" value="P:lipopolysaccharide biosynthetic process"/>
    <property type="evidence" value="ECO:0007669"/>
    <property type="project" value="TreeGrafter"/>
</dbReference>
<dbReference type="PANTHER" id="PTHR46401:SF2">
    <property type="entry name" value="GLYCOSYLTRANSFERASE WBBK-RELATED"/>
    <property type="match status" value="1"/>
</dbReference>
<dbReference type="SUPFAM" id="SSF53756">
    <property type="entry name" value="UDP-Glycosyltransferase/glycogen phosphorylase"/>
    <property type="match status" value="2"/>
</dbReference>
<feature type="domain" description="Glycosyltransferase subfamily 4-like N-terminal" evidence="6">
    <location>
        <begin position="20"/>
        <end position="171"/>
    </location>
</feature>
<proteinExistence type="predicted"/>
<dbReference type="PANTHER" id="PTHR46401">
    <property type="entry name" value="GLYCOSYLTRANSFERASE WBBK-RELATED"/>
    <property type="match status" value="1"/>
</dbReference>
<dbReference type="InterPro" id="IPR028098">
    <property type="entry name" value="Glyco_trans_4-like_N"/>
</dbReference>
<name>A0A4Y8R0N3_9MICO</name>
<dbReference type="Proteomes" id="UP000298003">
    <property type="component" value="Unassembled WGS sequence"/>
</dbReference>
<evidence type="ECO:0000256" key="2">
    <source>
        <dbReference type="ARBA" id="ARBA00022679"/>
    </source>
</evidence>
<dbReference type="Pfam" id="PF13692">
    <property type="entry name" value="Glyco_trans_1_4"/>
    <property type="match status" value="1"/>
</dbReference>
<dbReference type="AlphaFoldDB" id="A0A4Y8R0N3"/>
<gene>
    <name evidence="7" type="ORF">E1O70_15930</name>
</gene>
<dbReference type="Pfam" id="PF13439">
    <property type="entry name" value="Glyco_transf_4"/>
    <property type="match status" value="1"/>
</dbReference>
<feature type="region of interest" description="Disordered" evidence="3">
    <location>
        <begin position="370"/>
        <end position="409"/>
    </location>
</feature>
<protein>
    <submittedName>
        <fullName evidence="7">Glycosyltransferase</fullName>
    </submittedName>
</protein>
<dbReference type="EMBL" id="SOZH01000009">
    <property type="protein sequence ID" value="TFF06637.1"/>
    <property type="molecule type" value="Genomic_DNA"/>
</dbReference>
<evidence type="ECO:0000259" key="5">
    <source>
        <dbReference type="Pfam" id="PF13439"/>
    </source>
</evidence>
<keyword evidence="8" id="KW-1185">Reference proteome</keyword>
<dbReference type="Gene3D" id="3.40.50.2000">
    <property type="entry name" value="Glycogen Phosphorylase B"/>
    <property type="match status" value="4"/>
</dbReference>
<evidence type="ECO:0000313" key="7">
    <source>
        <dbReference type="EMBL" id="TFF06637.1"/>
    </source>
</evidence>
<keyword evidence="2 7" id="KW-0808">Transferase</keyword>
<feature type="compositionally biased region" description="Basic and acidic residues" evidence="3">
    <location>
        <begin position="553"/>
        <end position="562"/>
    </location>
</feature>
<dbReference type="CDD" id="cd03809">
    <property type="entry name" value="GT4_MtfB-like"/>
    <property type="match status" value="1"/>
</dbReference>
<dbReference type="GO" id="GO:0016757">
    <property type="term" value="F:glycosyltransferase activity"/>
    <property type="evidence" value="ECO:0007669"/>
    <property type="project" value="UniProtKB-KW"/>
</dbReference>
<dbReference type="Pfam" id="PF00534">
    <property type="entry name" value="Glycos_transf_1"/>
    <property type="match status" value="1"/>
</dbReference>
<feature type="domain" description="Glycosyl transferase family 1" evidence="4">
    <location>
        <begin position="586"/>
        <end position="710"/>
    </location>
</feature>
<feature type="region of interest" description="Disordered" evidence="3">
    <location>
        <begin position="553"/>
        <end position="575"/>
    </location>
</feature>
<evidence type="ECO:0000256" key="3">
    <source>
        <dbReference type="SAM" id="MobiDB-lite"/>
    </source>
</evidence>